<keyword evidence="2" id="KW-1185">Reference proteome</keyword>
<dbReference type="OrthoDB" id="128554at2759"/>
<reference evidence="1" key="1">
    <citation type="submission" date="2021-02" db="EMBL/GenBank/DDBJ databases">
        <authorList>
            <person name="Palmer J.M."/>
        </authorList>
    </citation>
    <scope>NUCLEOTIDE SEQUENCE</scope>
    <source>
        <strain evidence="1">SCRP734</strain>
    </source>
</reference>
<sequence>MLAGPVVSVSADSRVLYDTFATFTEDSVAYTYMLVDGVSYVSRQFVDDSSSSALVKCADSDILPSINSFVAALNKAEAVFGDQENSFNNQWKRDRVHEWQFIQGCSGWN</sequence>
<organism evidence="1 2">
    <name type="scientific">Phytophthora pseudosyringae</name>
    <dbReference type="NCBI Taxonomy" id="221518"/>
    <lineage>
        <taxon>Eukaryota</taxon>
        <taxon>Sar</taxon>
        <taxon>Stramenopiles</taxon>
        <taxon>Oomycota</taxon>
        <taxon>Peronosporomycetes</taxon>
        <taxon>Peronosporales</taxon>
        <taxon>Peronosporaceae</taxon>
        <taxon>Phytophthora</taxon>
    </lineage>
</organism>
<gene>
    <name evidence="1" type="ORF">PHYPSEUDO_006180</name>
</gene>
<dbReference type="Proteomes" id="UP000694044">
    <property type="component" value="Unassembled WGS sequence"/>
</dbReference>
<evidence type="ECO:0000313" key="1">
    <source>
        <dbReference type="EMBL" id="KAG7381335.1"/>
    </source>
</evidence>
<protein>
    <submittedName>
        <fullName evidence="1">Uncharacterized protein</fullName>
    </submittedName>
</protein>
<name>A0A8T1VJ88_9STRA</name>
<comment type="caution">
    <text evidence="1">The sequence shown here is derived from an EMBL/GenBank/DDBJ whole genome shotgun (WGS) entry which is preliminary data.</text>
</comment>
<evidence type="ECO:0000313" key="2">
    <source>
        <dbReference type="Proteomes" id="UP000694044"/>
    </source>
</evidence>
<dbReference type="AlphaFoldDB" id="A0A8T1VJ88"/>
<accession>A0A8T1VJ88</accession>
<proteinExistence type="predicted"/>
<dbReference type="EMBL" id="JAGDFM010000250">
    <property type="protein sequence ID" value="KAG7381335.1"/>
    <property type="molecule type" value="Genomic_DNA"/>
</dbReference>